<protein>
    <submittedName>
        <fullName evidence="3">BED-type domain-containing protein</fullName>
    </submittedName>
</protein>
<dbReference type="WBParaSite" id="SBAD_0000703201-mRNA-1">
    <property type="protein sequence ID" value="SBAD_0000703201-mRNA-1"/>
    <property type="gene ID" value="SBAD_0000703201"/>
</dbReference>
<evidence type="ECO:0000313" key="3">
    <source>
        <dbReference type="WBParaSite" id="SBAD_0000703201-mRNA-1"/>
    </source>
</evidence>
<accession>A0A183IT22</accession>
<sequence length="116" mass="13360">MPRIWCIYCGLRKHGTVHSQLLSHILMHLKDGITNVIAQRWSNSTNEREDERIPVENDLVAQKAMSNKLSIQMLEHPPPKISDSKLATPLKKKVTGSLKYFQNVQHLDYDNLNLDD</sequence>
<dbReference type="Proteomes" id="UP000270296">
    <property type="component" value="Unassembled WGS sequence"/>
</dbReference>
<name>A0A183IT22_9BILA</name>
<reference evidence="1 2" key="2">
    <citation type="submission" date="2018-11" db="EMBL/GenBank/DDBJ databases">
        <authorList>
            <consortium name="Pathogen Informatics"/>
        </authorList>
    </citation>
    <scope>NUCLEOTIDE SEQUENCE [LARGE SCALE GENOMIC DNA]</scope>
</reference>
<dbReference type="AlphaFoldDB" id="A0A183IT22"/>
<proteinExistence type="predicted"/>
<dbReference type="EMBL" id="UZAM01010032">
    <property type="protein sequence ID" value="VDP10784.1"/>
    <property type="molecule type" value="Genomic_DNA"/>
</dbReference>
<keyword evidence="2" id="KW-1185">Reference proteome</keyword>
<evidence type="ECO:0000313" key="2">
    <source>
        <dbReference type="Proteomes" id="UP000270296"/>
    </source>
</evidence>
<organism evidence="3">
    <name type="scientific">Soboliphyme baturini</name>
    <dbReference type="NCBI Taxonomy" id="241478"/>
    <lineage>
        <taxon>Eukaryota</taxon>
        <taxon>Metazoa</taxon>
        <taxon>Ecdysozoa</taxon>
        <taxon>Nematoda</taxon>
        <taxon>Enoplea</taxon>
        <taxon>Dorylaimia</taxon>
        <taxon>Dioctophymatida</taxon>
        <taxon>Dioctophymatoidea</taxon>
        <taxon>Soboliphymatidae</taxon>
        <taxon>Soboliphyme</taxon>
    </lineage>
</organism>
<evidence type="ECO:0000313" key="1">
    <source>
        <dbReference type="EMBL" id="VDP10784.1"/>
    </source>
</evidence>
<gene>
    <name evidence="1" type="ORF">SBAD_LOCUS6769</name>
</gene>
<reference evidence="3" key="1">
    <citation type="submission" date="2016-06" db="UniProtKB">
        <authorList>
            <consortium name="WormBaseParasite"/>
        </authorList>
    </citation>
    <scope>IDENTIFICATION</scope>
</reference>